<dbReference type="Gene3D" id="3.40.50.1820">
    <property type="entry name" value="alpha/beta hydrolase"/>
    <property type="match status" value="1"/>
</dbReference>
<accession>A0A7W6G7S4</accession>
<dbReference type="Proteomes" id="UP000548867">
    <property type="component" value="Unassembled WGS sequence"/>
</dbReference>
<dbReference type="PROSITE" id="PS51257">
    <property type="entry name" value="PROKAR_LIPOPROTEIN"/>
    <property type="match status" value="1"/>
</dbReference>
<dbReference type="EMBL" id="JACIDX010000014">
    <property type="protein sequence ID" value="MBB3956485.1"/>
    <property type="molecule type" value="Genomic_DNA"/>
</dbReference>
<dbReference type="PANTHER" id="PTHR48081">
    <property type="entry name" value="AB HYDROLASE SUPERFAMILY PROTEIN C4A8.06C"/>
    <property type="match status" value="1"/>
</dbReference>
<comment type="caution">
    <text evidence="3">The sequence shown here is derived from an EMBL/GenBank/DDBJ whole genome shotgun (WGS) entry which is preliminary data.</text>
</comment>
<evidence type="ECO:0000313" key="3">
    <source>
        <dbReference type="EMBL" id="MBB3956485.1"/>
    </source>
</evidence>
<dbReference type="InterPro" id="IPR049492">
    <property type="entry name" value="BD-FAE-like_dom"/>
</dbReference>
<protein>
    <submittedName>
        <fullName evidence="3">Acetyl esterase/lipase</fullName>
    </submittedName>
</protein>
<organism evidence="3 4">
    <name type="scientific">Novosphingobium sediminicola</name>
    <dbReference type="NCBI Taxonomy" id="563162"/>
    <lineage>
        <taxon>Bacteria</taxon>
        <taxon>Pseudomonadati</taxon>
        <taxon>Pseudomonadota</taxon>
        <taxon>Alphaproteobacteria</taxon>
        <taxon>Sphingomonadales</taxon>
        <taxon>Sphingomonadaceae</taxon>
        <taxon>Novosphingobium</taxon>
    </lineage>
</organism>
<dbReference type="AlphaFoldDB" id="A0A7W6G7S4"/>
<keyword evidence="1" id="KW-0378">Hydrolase</keyword>
<dbReference type="InterPro" id="IPR050300">
    <property type="entry name" value="GDXG_lipolytic_enzyme"/>
</dbReference>
<evidence type="ECO:0000256" key="1">
    <source>
        <dbReference type="ARBA" id="ARBA00022801"/>
    </source>
</evidence>
<proteinExistence type="predicted"/>
<evidence type="ECO:0000313" key="4">
    <source>
        <dbReference type="Proteomes" id="UP000548867"/>
    </source>
</evidence>
<dbReference type="GO" id="GO:0016787">
    <property type="term" value="F:hydrolase activity"/>
    <property type="evidence" value="ECO:0007669"/>
    <property type="project" value="UniProtKB-KW"/>
</dbReference>
<keyword evidence="4" id="KW-1185">Reference proteome</keyword>
<evidence type="ECO:0000259" key="2">
    <source>
        <dbReference type="Pfam" id="PF20434"/>
    </source>
</evidence>
<sequence length="321" mass="33733">MTQNKDRPSMASLLHRMIGGLSMAAMMAAACPAQSQLLMGAMMMRRMARAANKGAPAPAAPAHQTIAYGADPMQNLDFTPPAGGNAKAPLVVFVHGGGWTQGNKDNATGGWKAPHYTSLGYAFASINYRLVPQVGVEDEAGDVAAALARLIGDADRLGIDRHRIVLMGHSAGAHLVALLGTDERYLARVGLSQGDLAGVLPIDGAAYDVPAQMTAAGAYMQGRYKQAFGDDPARQRALSPLTYTAAPNASRFLFINVQREDGLAQAKALAGALRGAGAQVETQSFDGRGLQGHVEINRRLGDPDYAATPVVDRWLKGVFGV</sequence>
<gene>
    <name evidence="3" type="ORF">GGR38_003450</name>
</gene>
<dbReference type="SUPFAM" id="SSF53474">
    <property type="entry name" value="alpha/beta-Hydrolases"/>
    <property type="match status" value="1"/>
</dbReference>
<reference evidence="3 4" key="1">
    <citation type="submission" date="2020-08" db="EMBL/GenBank/DDBJ databases">
        <title>Genomic Encyclopedia of Type Strains, Phase IV (KMG-IV): sequencing the most valuable type-strain genomes for metagenomic binning, comparative biology and taxonomic classification.</title>
        <authorList>
            <person name="Goeker M."/>
        </authorList>
    </citation>
    <scope>NUCLEOTIDE SEQUENCE [LARGE SCALE GENOMIC DNA]</scope>
    <source>
        <strain evidence="3 4">DSM 27057</strain>
    </source>
</reference>
<name>A0A7W6G7S4_9SPHN</name>
<dbReference type="Pfam" id="PF20434">
    <property type="entry name" value="BD-FAE"/>
    <property type="match status" value="1"/>
</dbReference>
<feature type="domain" description="BD-FAE-like" evidence="2">
    <location>
        <begin position="76"/>
        <end position="183"/>
    </location>
</feature>
<dbReference type="PANTHER" id="PTHR48081:SF33">
    <property type="entry name" value="KYNURENINE FORMAMIDASE"/>
    <property type="match status" value="1"/>
</dbReference>
<dbReference type="InterPro" id="IPR029058">
    <property type="entry name" value="AB_hydrolase_fold"/>
</dbReference>